<organism evidence="9 10">
    <name type="scientific">Yoonia rosea</name>
    <dbReference type="NCBI Taxonomy" id="287098"/>
    <lineage>
        <taxon>Bacteria</taxon>
        <taxon>Pseudomonadati</taxon>
        <taxon>Pseudomonadota</taxon>
        <taxon>Alphaproteobacteria</taxon>
        <taxon>Rhodobacterales</taxon>
        <taxon>Paracoccaceae</taxon>
        <taxon>Yoonia</taxon>
    </lineage>
</organism>
<dbReference type="GO" id="GO:0009252">
    <property type="term" value="P:peptidoglycan biosynthetic process"/>
    <property type="evidence" value="ECO:0007669"/>
    <property type="project" value="UniProtKB-UniPathway"/>
</dbReference>
<dbReference type="InterPro" id="IPR038063">
    <property type="entry name" value="Transpep_catalytic_dom"/>
</dbReference>
<keyword evidence="10" id="KW-1185">Reference proteome</keyword>
<dbReference type="CDD" id="cd16913">
    <property type="entry name" value="YkuD_like"/>
    <property type="match status" value="1"/>
</dbReference>
<dbReference type="InterPro" id="IPR052905">
    <property type="entry name" value="LD-transpeptidase_YkuD-like"/>
</dbReference>
<evidence type="ECO:0000313" key="9">
    <source>
        <dbReference type="EMBL" id="SIT79203.1"/>
    </source>
</evidence>
<feature type="domain" description="L,D-TPase catalytic" evidence="8">
    <location>
        <begin position="296"/>
        <end position="472"/>
    </location>
</feature>
<dbReference type="Pfam" id="PF03734">
    <property type="entry name" value="YkuD"/>
    <property type="match status" value="1"/>
</dbReference>
<keyword evidence="5 7" id="KW-0573">Peptidoglycan synthesis</keyword>
<evidence type="ECO:0000259" key="8">
    <source>
        <dbReference type="PROSITE" id="PS52029"/>
    </source>
</evidence>
<evidence type="ECO:0000256" key="7">
    <source>
        <dbReference type="PROSITE-ProRule" id="PRU01373"/>
    </source>
</evidence>
<dbReference type="InterPro" id="IPR045380">
    <property type="entry name" value="LD_TPept_scaffold_dom"/>
</dbReference>
<dbReference type="PROSITE" id="PS52029">
    <property type="entry name" value="LD_TPASE"/>
    <property type="match status" value="1"/>
</dbReference>
<dbReference type="GO" id="GO:0008360">
    <property type="term" value="P:regulation of cell shape"/>
    <property type="evidence" value="ECO:0007669"/>
    <property type="project" value="UniProtKB-UniRule"/>
</dbReference>
<feature type="active site" description="Proton donor/acceptor" evidence="7">
    <location>
        <position position="428"/>
    </location>
</feature>
<evidence type="ECO:0000256" key="3">
    <source>
        <dbReference type="ARBA" id="ARBA00022679"/>
    </source>
</evidence>
<sequence>MSAAIMPRNRLRAVLPTIFAVFVFLFSAPVAQAQVTEFRQAVAEAASNDPDLLSFYRERGFDGIWSARGDRNRRNALLAAFNSAGDHGLPSDRYDAAGLIAQLEAAATPQEQGRLEVALSRQFLDYARDIQTGLLTPSSIDPAIVRQVPLRSRLSTMRAFAQSNPAAFLRALPPSAPEYTRLMSEKMRMERLLADGGWGPTVPGQKYERGDSGAGVVALRNRLIAMGYLPRTTTQTYDDAIFGAITRFQEAHGLAIDGTAGPGTLAEINKQPEERLRSIIVAMERERWINRPRGERYIWVNITDFTAKIFDNGVETFSTRSVVGARDRDRVTPEFSDVMEFMVINPSWYVPRSIITKEYLPQLRANPNAVRNLVITDRNGRVVDRSSADFSGYTETNFPYSMREPPSQGNALGLVKFMFPNRYNIYLHDTPSKSLFGREVRAYSHGCVRLADPFDFAYALLARQVGNPEEVFQAHLRSGRERRVDLEAPVPVHIIYRTAFVPADGRVQFRRDVYGRDGRIWNALAREGVALRAVRG</sequence>
<gene>
    <name evidence="9" type="ORF">SAMN05421665_0901</name>
</gene>
<dbReference type="GO" id="GO:0004180">
    <property type="term" value="F:carboxypeptidase activity"/>
    <property type="evidence" value="ECO:0007669"/>
    <property type="project" value="UniProtKB-ARBA"/>
</dbReference>
<dbReference type="EMBL" id="FTPR01000001">
    <property type="protein sequence ID" value="SIT79203.1"/>
    <property type="molecule type" value="Genomic_DNA"/>
</dbReference>
<keyword evidence="6 7" id="KW-0961">Cell wall biogenesis/degradation</keyword>
<comment type="similarity">
    <text evidence="2">Belongs to the YkuD family.</text>
</comment>
<dbReference type="InterPro" id="IPR002477">
    <property type="entry name" value="Peptidoglycan-bd-like"/>
</dbReference>
<dbReference type="SUPFAM" id="SSF47090">
    <property type="entry name" value="PGBD-like"/>
    <property type="match status" value="1"/>
</dbReference>
<evidence type="ECO:0000256" key="2">
    <source>
        <dbReference type="ARBA" id="ARBA00005992"/>
    </source>
</evidence>
<dbReference type="Pfam" id="PF01471">
    <property type="entry name" value="PG_binding_1"/>
    <property type="match status" value="1"/>
</dbReference>
<dbReference type="GO" id="GO:0016740">
    <property type="term" value="F:transferase activity"/>
    <property type="evidence" value="ECO:0007669"/>
    <property type="project" value="UniProtKB-KW"/>
</dbReference>
<dbReference type="SUPFAM" id="SSF141523">
    <property type="entry name" value="L,D-transpeptidase catalytic domain-like"/>
    <property type="match status" value="1"/>
</dbReference>
<evidence type="ECO:0000256" key="1">
    <source>
        <dbReference type="ARBA" id="ARBA00004752"/>
    </source>
</evidence>
<dbReference type="Proteomes" id="UP000186997">
    <property type="component" value="Unassembled WGS sequence"/>
</dbReference>
<evidence type="ECO:0000256" key="4">
    <source>
        <dbReference type="ARBA" id="ARBA00022960"/>
    </source>
</evidence>
<dbReference type="Gene3D" id="2.40.440.10">
    <property type="entry name" value="L,D-transpeptidase catalytic domain-like"/>
    <property type="match status" value="1"/>
</dbReference>
<dbReference type="InterPro" id="IPR005490">
    <property type="entry name" value="LD_TPept_cat_dom"/>
</dbReference>
<dbReference type="InterPro" id="IPR036365">
    <property type="entry name" value="PGBD-like_sf"/>
</dbReference>
<dbReference type="STRING" id="287098.SAMN05421665_0901"/>
<dbReference type="InterPro" id="IPR036366">
    <property type="entry name" value="PGBDSf"/>
</dbReference>
<protein>
    <submittedName>
        <fullName evidence="9">Murein L,D-transpeptidase YcbB/YkuD</fullName>
    </submittedName>
</protein>
<keyword evidence="3" id="KW-0808">Transferase</keyword>
<dbReference type="GO" id="GO:0071555">
    <property type="term" value="P:cell wall organization"/>
    <property type="evidence" value="ECO:0007669"/>
    <property type="project" value="UniProtKB-UniRule"/>
</dbReference>
<proteinExistence type="inferred from homology"/>
<feature type="active site" description="Nucleophile" evidence="7">
    <location>
        <position position="447"/>
    </location>
</feature>
<name>A0A1R3WRG2_9RHOB</name>
<reference evidence="10" key="1">
    <citation type="submission" date="2017-01" db="EMBL/GenBank/DDBJ databases">
        <authorList>
            <person name="Varghese N."/>
            <person name="Submissions S."/>
        </authorList>
    </citation>
    <scope>NUCLEOTIDE SEQUENCE [LARGE SCALE GENOMIC DNA]</scope>
    <source>
        <strain evidence="10">DSM 29591</strain>
    </source>
</reference>
<comment type="pathway">
    <text evidence="1 7">Cell wall biogenesis; peptidoglycan biosynthesis.</text>
</comment>
<dbReference type="PANTHER" id="PTHR41533:SF2">
    <property type="entry name" value="BLR7131 PROTEIN"/>
    <property type="match status" value="1"/>
</dbReference>
<keyword evidence="4 7" id="KW-0133">Cell shape</keyword>
<dbReference type="OrthoDB" id="9778545at2"/>
<dbReference type="UniPathway" id="UPA00219"/>
<dbReference type="AlphaFoldDB" id="A0A1R3WRG2"/>
<dbReference type="PANTHER" id="PTHR41533">
    <property type="entry name" value="L,D-TRANSPEPTIDASE HI_1667-RELATED"/>
    <property type="match status" value="1"/>
</dbReference>
<dbReference type="Pfam" id="PF20142">
    <property type="entry name" value="Scaffold"/>
    <property type="match status" value="1"/>
</dbReference>
<accession>A0A1R3WRG2</accession>
<evidence type="ECO:0000313" key="10">
    <source>
        <dbReference type="Proteomes" id="UP000186997"/>
    </source>
</evidence>
<dbReference type="RefSeq" id="WP_076658526.1">
    <property type="nucleotide sequence ID" value="NZ_FTPR01000001.1"/>
</dbReference>
<evidence type="ECO:0000256" key="5">
    <source>
        <dbReference type="ARBA" id="ARBA00022984"/>
    </source>
</evidence>
<dbReference type="Gene3D" id="1.10.101.10">
    <property type="entry name" value="PGBD-like superfamily/PGBD"/>
    <property type="match status" value="1"/>
</dbReference>
<evidence type="ECO:0000256" key="6">
    <source>
        <dbReference type="ARBA" id="ARBA00023316"/>
    </source>
</evidence>